<feature type="compositionally biased region" description="Basic and acidic residues" evidence="1">
    <location>
        <begin position="322"/>
        <end position="337"/>
    </location>
</feature>
<evidence type="ECO:0000313" key="3">
    <source>
        <dbReference type="Proteomes" id="UP000275267"/>
    </source>
</evidence>
<feature type="region of interest" description="Disordered" evidence="1">
    <location>
        <begin position="116"/>
        <end position="177"/>
    </location>
</feature>
<evidence type="ECO:0000256" key="1">
    <source>
        <dbReference type="SAM" id="MobiDB-lite"/>
    </source>
</evidence>
<evidence type="ECO:0000313" key="2">
    <source>
        <dbReference type="EMBL" id="RLN39463.1"/>
    </source>
</evidence>
<protein>
    <recommendedName>
        <fullName evidence="4">DUF4283 domain-containing protein</fullName>
    </recommendedName>
</protein>
<organism evidence="2 3">
    <name type="scientific">Panicum miliaceum</name>
    <name type="common">Proso millet</name>
    <name type="synonym">Broomcorn millet</name>
    <dbReference type="NCBI Taxonomy" id="4540"/>
    <lineage>
        <taxon>Eukaryota</taxon>
        <taxon>Viridiplantae</taxon>
        <taxon>Streptophyta</taxon>
        <taxon>Embryophyta</taxon>
        <taxon>Tracheophyta</taxon>
        <taxon>Spermatophyta</taxon>
        <taxon>Magnoliopsida</taxon>
        <taxon>Liliopsida</taxon>
        <taxon>Poales</taxon>
        <taxon>Poaceae</taxon>
        <taxon>PACMAD clade</taxon>
        <taxon>Panicoideae</taxon>
        <taxon>Panicodae</taxon>
        <taxon>Paniceae</taxon>
        <taxon>Panicinae</taxon>
        <taxon>Panicum</taxon>
        <taxon>Panicum sect. Panicum</taxon>
    </lineage>
</organism>
<dbReference type="Proteomes" id="UP000275267">
    <property type="component" value="Unassembled WGS sequence"/>
</dbReference>
<accession>A0A3L6TGP1</accession>
<comment type="caution">
    <text evidence="2">The sequence shown here is derived from an EMBL/GenBank/DDBJ whole genome shotgun (WGS) entry which is preliminary data.</text>
</comment>
<feature type="compositionally biased region" description="Basic and acidic residues" evidence="1">
    <location>
        <begin position="130"/>
        <end position="166"/>
    </location>
</feature>
<dbReference type="PANTHER" id="PTHR33170">
    <property type="entry name" value="DUF4283 DOMAIN-CONTAINING PROTEIN-RELATED"/>
    <property type="match status" value="1"/>
</dbReference>
<dbReference type="PANTHER" id="PTHR33170:SF2">
    <property type="entry name" value="OS12G0531500 PROTEIN"/>
    <property type="match status" value="1"/>
</dbReference>
<dbReference type="STRING" id="4540.A0A3L6TGP1"/>
<dbReference type="OrthoDB" id="696297at2759"/>
<evidence type="ECO:0008006" key="4">
    <source>
        <dbReference type="Google" id="ProtNLM"/>
    </source>
</evidence>
<sequence>MDVATIIKEMTGVGLALYGYRIKISKTNIDPAASSVLQSACIKIDGIPGFAKKEEVVREIVSLVAEPIKVDEFSLLRDEPVRVRVNCRDPAKLRGFVEIFFNGVGYEIKIAAENSPTSIKSRGGPSGSGKSDDKKDRDDKRNDDNQDQRSADRTEGHGKQLDKEMDASQGDSQDDSMEDLIRDESPVDAEMPLATVQEDSQDDNMEDLIRDGSLVDAELSVDTPLAAFHPELGLIQVSSLGDPLLQDLIAPGEEPSQPLPIAEPFGDNMDVSSQQSQVLSQEKNVNSTIDTQKILVHNEKGMYFMDKDKWPQLIPDPAPQGKDLEGQLTDDGRDHGWKNPPPRKRKPKSLIRRWWLLPGQVQGFPGMAFPLLTRQ</sequence>
<proteinExistence type="predicted"/>
<feature type="region of interest" description="Disordered" evidence="1">
    <location>
        <begin position="309"/>
        <end position="348"/>
    </location>
</feature>
<keyword evidence="3" id="KW-1185">Reference proteome</keyword>
<dbReference type="EMBL" id="PQIB02000001">
    <property type="protein sequence ID" value="RLN39463.1"/>
    <property type="molecule type" value="Genomic_DNA"/>
</dbReference>
<dbReference type="AlphaFoldDB" id="A0A3L6TGP1"/>
<name>A0A3L6TGP1_PANMI</name>
<gene>
    <name evidence="2" type="ORF">C2845_PM01G36620</name>
</gene>
<reference evidence="3" key="1">
    <citation type="journal article" date="2019" name="Nat. Commun.">
        <title>The genome of broomcorn millet.</title>
        <authorList>
            <person name="Zou C."/>
            <person name="Miki D."/>
            <person name="Li D."/>
            <person name="Tang Q."/>
            <person name="Xiao L."/>
            <person name="Rajput S."/>
            <person name="Deng P."/>
            <person name="Jia W."/>
            <person name="Huang R."/>
            <person name="Zhang M."/>
            <person name="Sun Y."/>
            <person name="Hu J."/>
            <person name="Fu X."/>
            <person name="Schnable P.S."/>
            <person name="Li F."/>
            <person name="Zhang H."/>
            <person name="Feng B."/>
            <person name="Zhu X."/>
            <person name="Liu R."/>
            <person name="Schnable J.C."/>
            <person name="Zhu J.-K."/>
            <person name="Zhang H."/>
        </authorList>
    </citation>
    <scope>NUCLEOTIDE SEQUENCE [LARGE SCALE GENOMIC DNA]</scope>
</reference>